<dbReference type="InterPro" id="IPR038765">
    <property type="entry name" value="Papain-like_cys_pep_sf"/>
</dbReference>
<name>A0AAN9XXR6_9HEMI</name>
<proteinExistence type="inferred from homology"/>
<dbReference type="InterPro" id="IPR013128">
    <property type="entry name" value="Peptidase_C1A"/>
</dbReference>
<comment type="caution">
    <text evidence="4">The sequence shown here is derived from an EMBL/GenBank/DDBJ whole genome shotgun (WGS) entry which is preliminary data.</text>
</comment>
<dbReference type="GO" id="GO:0008234">
    <property type="term" value="F:cysteine-type peptidase activity"/>
    <property type="evidence" value="ECO:0007669"/>
    <property type="project" value="InterPro"/>
</dbReference>
<comment type="similarity">
    <text evidence="1">Belongs to the peptidase C1 family.</text>
</comment>
<dbReference type="Proteomes" id="UP001367676">
    <property type="component" value="Unassembled WGS sequence"/>
</dbReference>
<accession>A0AAN9XXR6</accession>
<dbReference type="CDD" id="cd02620">
    <property type="entry name" value="Peptidase_C1A_CathepsinB"/>
    <property type="match status" value="1"/>
</dbReference>
<organism evidence="4 5">
    <name type="scientific">Parthenolecanium corni</name>
    <dbReference type="NCBI Taxonomy" id="536013"/>
    <lineage>
        <taxon>Eukaryota</taxon>
        <taxon>Metazoa</taxon>
        <taxon>Ecdysozoa</taxon>
        <taxon>Arthropoda</taxon>
        <taxon>Hexapoda</taxon>
        <taxon>Insecta</taxon>
        <taxon>Pterygota</taxon>
        <taxon>Neoptera</taxon>
        <taxon>Paraneoptera</taxon>
        <taxon>Hemiptera</taxon>
        <taxon>Sternorrhyncha</taxon>
        <taxon>Coccoidea</taxon>
        <taxon>Coccidae</taxon>
        <taxon>Parthenolecanium</taxon>
    </lineage>
</organism>
<dbReference type="PANTHER" id="PTHR12411">
    <property type="entry name" value="CYSTEINE PROTEASE FAMILY C1-RELATED"/>
    <property type="match status" value="1"/>
</dbReference>
<evidence type="ECO:0000256" key="2">
    <source>
        <dbReference type="SAM" id="SignalP"/>
    </source>
</evidence>
<keyword evidence="5" id="KW-1185">Reference proteome</keyword>
<evidence type="ECO:0000259" key="3">
    <source>
        <dbReference type="SMART" id="SM00645"/>
    </source>
</evidence>
<protein>
    <recommendedName>
        <fullName evidence="3">Peptidase C1A papain C-terminal domain-containing protein</fullName>
    </recommendedName>
</protein>
<dbReference type="InterPro" id="IPR000668">
    <property type="entry name" value="Peptidase_C1A_C"/>
</dbReference>
<feature type="signal peptide" evidence="2">
    <location>
        <begin position="1"/>
        <end position="25"/>
    </location>
</feature>
<dbReference type="Pfam" id="PF00112">
    <property type="entry name" value="Peptidase_C1"/>
    <property type="match status" value="1"/>
</dbReference>
<dbReference type="EMBL" id="JBBCAQ010000037">
    <property type="protein sequence ID" value="KAK7573522.1"/>
    <property type="molecule type" value="Genomic_DNA"/>
</dbReference>
<sequence>MGSLSIQIIGIVNLVIQMLLLNTAARMDHLPQRIVDMIKKDINGINGRQTQWTADFNYFLYMKKDYILPRVGSNTPPSKLATINEPKVSLEKGKVNKDKPIPESFDARKNWPHCAKVIGNVYDQSYCESNWAVAPAAAFSSRYCIASYENDNQKTFMLSAEDLMTCCDNCKDGGKNSDSCHGGYVDEAWTFINQYGLVTGGIYGSQDSCKPYSIAPCPSSPFGECSEERPRGCQTKCTNHQYSINDYRSDKIYGEKPYYLDNHEDVQRDIMTYGPLTASFRFSDDFPYYKKGIFTHVYGSLEKRYHTAVLIGWGKENGIDYWLAINTWNSSWGEDGTVRIDRTHNNCQFGFFMASVPKVN</sequence>
<dbReference type="GO" id="GO:0006508">
    <property type="term" value="P:proteolysis"/>
    <property type="evidence" value="ECO:0007669"/>
    <property type="project" value="InterPro"/>
</dbReference>
<dbReference type="SUPFAM" id="SSF54001">
    <property type="entry name" value="Cysteine proteinases"/>
    <property type="match status" value="1"/>
</dbReference>
<evidence type="ECO:0000313" key="4">
    <source>
        <dbReference type="EMBL" id="KAK7573522.1"/>
    </source>
</evidence>
<gene>
    <name evidence="4" type="ORF">V9T40_010713</name>
</gene>
<feature type="chain" id="PRO_5042920097" description="Peptidase C1A papain C-terminal domain-containing protein" evidence="2">
    <location>
        <begin position="26"/>
        <end position="360"/>
    </location>
</feature>
<dbReference type="AlphaFoldDB" id="A0AAN9XXR6"/>
<feature type="domain" description="Peptidase C1A papain C-terminal" evidence="3">
    <location>
        <begin position="101"/>
        <end position="358"/>
    </location>
</feature>
<evidence type="ECO:0000313" key="5">
    <source>
        <dbReference type="Proteomes" id="UP001367676"/>
    </source>
</evidence>
<evidence type="ECO:0000256" key="1">
    <source>
        <dbReference type="ARBA" id="ARBA00008455"/>
    </source>
</evidence>
<dbReference type="Gene3D" id="3.90.70.10">
    <property type="entry name" value="Cysteine proteinases"/>
    <property type="match status" value="1"/>
</dbReference>
<reference evidence="4 5" key="1">
    <citation type="submission" date="2024-03" db="EMBL/GenBank/DDBJ databases">
        <title>Adaptation during the transition from Ophiocordyceps entomopathogen to insect associate is accompanied by gene loss and intensified selection.</title>
        <authorList>
            <person name="Ward C.M."/>
            <person name="Onetto C.A."/>
            <person name="Borneman A.R."/>
        </authorList>
    </citation>
    <scope>NUCLEOTIDE SEQUENCE [LARGE SCALE GENOMIC DNA]</scope>
    <source>
        <strain evidence="4">AWRI1</strain>
        <tissue evidence="4">Single Adult Female</tissue>
    </source>
</reference>
<dbReference type="SMART" id="SM00645">
    <property type="entry name" value="Pept_C1"/>
    <property type="match status" value="1"/>
</dbReference>
<keyword evidence="2" id="KW-0732">Signal</keyword>